<gene>
    <name evidence="2" type="ORF">OSB04_016141</name>
</gene>
<accession>A0AA38WKS1</accession>
<sequence length="103" mass="11670">MLRVHFHMALLYTKFRQFAHLTLSGYSDVDWARCPETIRSTYGYSIFLVGNIVSWSAKKQPTVTQSSCESEYRALASTASSFGNQDQDQETNESVLQSTDPVH</sequence>
<evidence type="ECO:0008006" key="4">
    <source>
        <dbReference type="Google" id="ProtNLM"/>
    </source>
</evidence>
<reference evidence="2" key="1">
    <citation type="submission" date="2023-03" db="EMBL/GenBank/DDBJ databases">
        <title>Chromosome-scale reference genome and RAD-based genetic map of yellow starthistle (Centaurea solstitialis) reveal putative structural variation and QTLs associated with invader traits.</title>
        <authorList>
            <person name="Reatini B."/>
            <person name="Cang F.A."/>
            <person name="Jiang Q."/>
            <person name="Mckibben M.T.W."/>
            <person name="Barker M.S."/>
            <person name="Rieseberg L.H."/>
            <person name="Dlugosch K.M."/>
        </authorList>
    </citation>
    <scope>NUCLEOTIDE SEQUENCE</scope>
    <source>
        <strain evidence="2">CAN-66</strain>
        <tissue evidence="2">Leaf</tissue>
    </source>
</reference>
<evidence type="ECO:0000256" key="1">
    <source>
        <dbReference type="SAM" id="MobiDB-lite"/>
    </source>
</evidence>
<keyword evidence="3" id="KW-1185">Reference proteome</keyword>
<dbReference type="PANTHER" id="PTHR11439">
    <property type="entry name" value="GAG-POL-RELATED RETROTRANSPOSON"/>
    <property type="match status" value="1"/>
</dbReference>
<dbReference type="EMBL" id="JARYMX010000004">
    <property type="protein sequence ID" value="KAJ9552096.1"/>
    <property type="molecule type" value="Genomic_DNA"/>
</dbReference>
<dbReference type="AlphaFoldDB" id="A0AA38WKS1"/>
<protein>
    <recommendedName>
        <fullName evidence="4">Mitochondrial protein</fullName>
    </recommendedName>
</protein>
<dbReference type="Proteomes" id="UP001172457">
    <property type="component" value="Chromosome 4"/>
</dbReference>
<feature type="region of interest" description="Disordered" evidence="1">
    <location>
        <begin position="79"/>
        <end position="103"/>
    </location>
</feature>
<name>A0AA38WKS1_9ASTR</name>
<evidence type="ECO:0000313" key="3">
    <source>
        <dbReference type="Proteomes" id="UP001172457"/>
    </source>
</evidence>
<evidence type="ECO:0000313" key="2">
    <source>
        <dbReference type="EMBL" id="KAJ9552096.1"/>
    </source>
</evidence>
<comment type="caution">
    <text evidence="2">The sequence shown here is derived from an EMBL/GenBank/DDBJ whole genome shotgun (WGS) entry which is preliminary data.</text>
</comment>
<proteinExistence type="predicted"/>
<dbReference type="CDD" id="cd09272">
    <property type="entry name" value="RNase_HI_RT_Ty1"/>
    <property type="match status" value="1"/>
</dbReference>
<dbReference type="PANTHER" id="PTHR11439:SF455">
    <property type="entry name" value="RLK (RECEPTOR-LIKE PROTEIN KINASE) 8, PUTATIVE-RELATED"/>
    <property type="match status" value="1"/>
</dbReference>
<organism evidence="2 3">
    <name type="scientific">Centaurea solstitialis</name>
    <name type="common">yellow star-thistle</name>
    <dbReference type="NCBI Taxonomy" id="347529"/>
    <lineage>
        <taxon>Eukaryota</taxon>
        <taxon>Viridiplantae</taxon>
        <taxon>Streptophyta</taxon>
        <taxon>Embryophyta</taxon>
        <taxon>Tracheophyta</taxon>
        <taxon>Spermatophyta</taxon>
        <taxon>Magnoliopsida</taxon>
        <taxon>eudicotyledons</taxon>
        <taxon>Gunneridae</taxon>
        <taxon>Pentapetalae</taxon>
        <taxon>asterids</taxon>
        <taxon>campanulids</taxon>
        <taxon>Asterales</taxon>
        <taxon>Asteraceae</taxon>
        <taxon>Carduoideae</taxon>
        <taxon>Cardueae</taxon>
        <taxon>Centaureinae</taxon>
        <taxon>Centaurea</taxon>
    </lineage>
</organism>